<feature type="binding site" evidence="1">
    <location>
        <position position="68"/>
    </location>
    <ligand>
        <name>Ni(2+)</name>
        <dbReference type="ChEBI" id="CHEBI:49786"/>
    </ligand>
</feature>
<gene>
    <name evidence="2" type="ORF">AN401_10020</name>
</gene>
<feature type="binding site" evidence="1">
    <location>
        <position position="49"/>
    </location>
    <ligand>
        <name>Mg(2+)</name>
        <dbReference type="ChEBI" id="CHEBI:18420"/>
    </ligand>
</feature>
<comment type="cofactor">
    <cofactor evidence="1">
        <name>Ni(2+)</name>
        <dbReference type="ChEBI" id="CHEBI:49786"/>
    </cofactor>
</comment>
<keyword evidence="3" id="KW-1185">Reference proteome</keyword>
<dbReference type="Proteomes" id="UP000217763">
    <property type="component" value="Chromosome"/>
</dbReference>
<keyword evidence="1" id="KW-0533">Nickel</keyword>
<dbReference type="InterPro" id="IPR029014">
    <property type="entry name" value="NiFe-Hase_large"/>
</dbReference>
<keyword evidence="1" id="KW-0479">Metal-binding</keyword>
<feature type="binding site" evidence="1">
    <location>
        <position position="374"/>
    </location>
    <ligand>
        <name>Mg(2+)</name>
        <dbReference type="ChEBI" id="CHEBI:18420"/>
    </ligand>
</feature>
<reference evidence="3" key="1">
    <citation type="submission" date="2015-09" db="EMBL/GenBank/DDBJ databases">
        <authorList>
            <person name="Shao Z."/>
            <person name="Wang L."/>
        </authorList>
    </citation>
    <scope>NUCLEOTIDE SEQUENCE [LARGE SCALE GENOMIC DNA]</scope>
    <source>
        <strain evidence="3">F13-1</strain>
    </source>
</reference>
<dbReference type="GO" id="GO:0008901">
    <property type="term" value="F:ferredoxin hydrogenase activity"/>
    <property type="evidence" value="ECO:0007669"/>
    <property type="project" value="InterPro"/>
</dbReference>
<dbReference type="InterPro" id="IPR001501">
    <property type="entry name" value="Ni-dep_hyd_lsu"/>
</dbReference>
<feature type="binding site" evidence="1">
    <location>
        <position position="422"/>
    </location>
    <ligand>
        <name>Fe cation</name>
        <dbReference type="ChEBI" id="CHEBI:24875"/>
    </ligand>
</feature>
<dbReference type="EMBL" id="CP012621">
    <property type="protein sequence ID" value="ATG74148.1"/>
    <property type="molecule type" value="Genomic_DNA"/>
</dbReference>
<dbReference type="SUPFAM" id="SSF56762">
    <property type="entry name" value="HydB/Nqo4-like"/>
    <property type="match status" value="1"/>
</dbReference>
<dbReference type="PANTHER" id="PTHR43600:SF4">
    <property type="entry name" value="CYTOSOLIC NIFE-HYDROGENASE, ALPHA SUBUNIT"/>
    <property type="match status" value="1"/>
</dbReference>
<feature type="binding site" evidence="1">
    <location>
        <position position="425"/>
    </location>
    <ligand>
        <name>Mg(2+)</name>
        <dbReference type="ChEBI" id="CHEBI:18420"/>
    </ligand>
</feature>
<feature type="binding site" evidence="1">
    <location>
        <position position="71"/>
    </location>
    <ligand>
        <name>Ni(2+)</name>
        <dbReference type="ChEBI" id="CHEBI:49786"/>
    </ligand>
</feature>
<dbReference type="KEGG" id="zdf:AN401_10020"/>
<keyword evidence="1" id="KW-0408">Iron</keyword>
<accession>A0A231N3V5</accession>
<feature type="binding site" evidence="1">
    <location>
        <position position="419"/>
    </location>
    <ligand>
        <name>Ni(2+)</name>
        <dbReference type="ChEBI" id="CHEBI:49786"/>
    </ligand>
</feature>
<feature type="binding site" evidence="1">
    <location>
        <position position="71"/>
    </location>
    <ligand>
        <name>Fe cation</name>
        <dbReference type="ChEBI" id="CHEBI:24875"/>
    </ligand>
</feature>
<evidence type="ECO:0000313" key="2">
    <source>
        <dbReference type="EMBL" id="ATG74148.1"/>
    </source>
</evidence>
<dbReference type="PANTHER" id="PTHR43600">
    <property type="entry name" value="COENZYME F420 HYDROGENASE, SUBUNIT ALPHA"/>
    <property type="match status" value="1"/>
</dbReference>
<proteinExistence type="predicted"/>
<sequence>MKKKARRRIALKVPFVTRLEGEGSLELNARGDRIDRLHLAIFEPPRLFEKFLEGRGYQEVPDLNARICGICPMAYQLTSIQAMERLFGIALPPPLAQLRLLMNLGEWVQSHALHIHFLAAPDFLGFDHALDMAKVFPEVLKRGMLLQEAGNALMALLGGRSVHPVGLQVGGFGRLPDHERWHEVRGLVKQALPAAEALVRWTAELTLPDYSHDFIWVSLTEPDGYAINGGRITSSHGLSLDYSDYPRHFAEHQEPHSTALYSLLDGQDYLVGPLARMNNSFERLPAEVRALARECGFAFPSRNMFTSIRARALEIYWALFEADRLLAQPCPNGDASLPVTPTAGECCFCTEAPRGMIYHYYRLDEQGRVLSCSIIPPTSQNQARIEQDLRASVTRFGLHHSDQELKLFCERLIRNYDPCISCSTHFLQFRLRRE</sequence>
<protein>
    <submittedName>
        <fullName evidence="2">Ni/Fe hydrogenase subunit alpha</fullName>
    </submittedName>
</protein>
<comment type="cofactor">
    <cofactor evidence="1">
        <name>Fe cation</name>
        <dbReference type="ChEBI" id="CHEBI:24875"/>
    </cofactor>
</comment>
<dbReference type="PROSITE" id="PS00508">
    <property type="entry name" value="NI_HGENASE_L_2"/>
    <property type="match status" value="1"/>
</dbReference>
<evidence type="ECO:0000313" key="3">
    <source>
        <dbReference type="Proteomes" id="UP000217763"/>
    </source>
</evidence>
<dbReference type="Gene3D" id="1.10.645.10">
    <property type="entry name" value="Cytochrome-c3 Hydrogenase, chain B"/>
    <property type="match status" value="1"/>
</dbReference>
<evidence type="ECO:0000256" key="1">
    <source>
        <dbReference type="PIRSR" id="PIRSR601501-1"/>
    </source>
</evidence>
<dbReference type="AlphaFoldDB" id="A0A231N3V5"/>
<organism evidence="2 3">
    <name type="scientific">Zobellella denitrificans</name>
    <dbReference type="NCBI Taxonomy" id="347534"/>
    <lineage>
        <taxon>Bacteria</taxon>
        <taxon>Pseudomonadati</taxon>
        <taxon>Pseudomonadota</taxon>
        <taxon>Gammaproteobacteria</taxon>
        <taxon>Aeromonadales</taxon>
        <taxon>Aeromonadaceae</taxon>
        <taxon>Zobellella</taxon>
    </lineage>
</organism>
<dbReference type="Pfam" id="PF00374">
    <property type="entry name" value="NiFeSe_Hases"/>
    <property type="match status" value="2"/>
</dbReference>
<name>A0A231N3V5_9GAMM</name>
<dbReference type="OrthoDB" id="9761717at2"/>
<dbReference type="InterPro" id="IPR018194">
    <property type="entry name" value="Ni-dep_hyd_lsu_Ni_BS"/>
</dbReference>
<keyword evidence="1" id="KW-0460">Magnesium</keyword>
<dbReference type="GO" id="GO:0016151">
    <property type="term" value="F:nickel cation binding"/>
    <property type="evidence" value="ECO:0007669"/>
    <property type="project" value="InterPro"/>
</dbReference>
<dbReference type="RefSeq" id="WP_094038101.1">
    <property type="nucleotide sequence ID" value="NZ_CP012621.1"/>
</dbReference>